<gene>
    <name evidence="1" type="ORF">EWV77_21160</name>
</gene>
<name>A0A552H9Y1_MICVR</name>
<sequence>MRFSGVRFNNSQEYERFLSIIEGMMSRELINDEGLLFDLLVLLVEEYERKHYPIARTNPTATLESLLHEFDIDRECLIDIFGDRDRVESVMLGKQAIAPSQAESLAEFFNRLSAKLALSARDFLL</sequence>
<dbReference type="AlphaFoldDB" id="A0A552H9Y1"/>
<protein>
    <submittedName>
        <fullName evidence="1">Transcriptional regulator</fullName>
    </submittedName>
</protein>
<evidence type="ECO:0000313" key="1">
    <source>
        <dbReference type="EMBL" id="TRU68027.1"/>
    </source>
</evidence>
<reference evidence="1 2" key="1">
    <citation type="submission" date="2019-01" db="EMBL/GenBank/DDBJ databases">
        <title>Coherence of Microcystis species and biogeography revealed through population genomics.</title>
        <authorList>
            <person name="Perez-Carrascal O.M."/>
            <person name="Terrat Y."/>
            <person name="Giani A."/>
            <person name="Fortin N."/>
            <person name="Tromas N."/>
            <person name="Shapiro B.J."/>
        </authorList>
    </citation>
    <scope>NUCLEOTIDE SEQUENCE [LARGE SCALE GENOMIC DNA]</scope>
    <source>
        <strain evidence="1">Mv_BB_P_19951000_S68D</strain>
    </source>
</reference>
<comment type="caution">
    <text evidence="1">The sequence shown here is derived from an EMBL/GenBank/DDBJ whole genome shotgun (WGS) entry which is preliminary data.</text>
</comment>
<dbReference type="EMBL" id="SFAZ01000300">
    <property type="protein sequence ID" value="TRU68027.1"/>
    <property type="molecule type" value="Genomic_DNA"/>
</dbReference>
<dbReference type="Proteomes" id="UP000320674">
    <property type="component" value="Unassembled WGS sequence"/>
</dbReference>
<proteinExistence type="predicted"/>
<accession>A0A552H9Y1</accession>
<evidence type="ECO:0000313" key="2">
    <source>
        <dbReference type="Proteomes" id="UP000320674"/>
    </source>
</evidence>
<organism evidence="1 2">
    <name type="scientific">Microcystis viridis Mv_BB_P_19951000_S68D</name>
    <dbReference type="NCBI Taxonomy" id="2486270"/>
    <lineage>
        <taxon>Bacteria</taxon>
        <taxon>Bacillati</taxon>
        <taxon>Cyanobacteriota</taxon>
        <taxon>Cyanophyceae</taxon>
        <taxon>Oscillatoriophycideae</taxon>
        <taxon>Chroococcales</taxon>
        <taxon>Microcystaceae</taxon>
        <taxon>Microcystis</taxon>
    </lineage>
</organism>